<dbReference type="EMBL" id="BAAAET010000008">
    <property type="protein sequence ID" value="GAA0702566.1"/>
    <property type="molecule type" value="Genomic_DNA"/>
</dbReference>
<name>A0ABP3TH53_9GAMM</name>
<dbReference type="Gene3D" id="1.10.10.10">
    <property type="entry name" value="Winged helix-like DNA-binding domain superfamily/Winged helix DNA-binding domain"/>
    <property type="match status" value="1"/>
</dbReference>
<organism evidence="2 3">
    <name type="scientific">Marinobacterium maritimum</name>
    <dbReference type="NCBI Taxonomy" id="500162"/>
    <lineage>
        <taxon>Bacteria</taxon>
        <taxon>Pseudomonadati</taxon>
        <taxon>Pseudomonadota</taxon>
        <taxon>Gammaproteobacteria</taxon>
        <taxon>Oceanospirillales</taxon>
        <taxon>Oceanospirillaceae</taxon>
        <taxon>Marinobacterium</taxon>
    </lineage>
</organism>
<reference evidence="3" key="1">
    <citation type="journal article" date="2019" name="Int. J. Syst. Evol. Microbiol.">
        <title>The Global Catalogue of Microorganisms (GCM) 10K type strain sequencing project: providing services to taxonomists for standard genome sequencing and annotation.</title>
        <authorList>
            <consortium name="The Broad Institute Genomics Platform"/>
            <consortium name="The Broad Institute Genome Sequencing Center for Infectious Disease"/>
            <person name="Wu L."/>
            <person name="Ma J."/>
        </authorList>
    </citation>
    <scope>NUCLEOTIDE SEQUENCE [LARGE SCALE GENOMIC DNA]</scope>
    <source>
        <strain evidence="3">JCM 15134</strain>
    </source>
</reference>
<evidence type="ECO:0000259" key="1">
    <source>
        <dbReference type="Pfam" id="PF13463"/>
    </source>
</evidence>
<evidence type="ECO:0000313" key="2">
    <source>
        <dbReference type="EMBL" id="GAA0702566.1"/>
    </source>
</evidence>
<keyword evidence="3" id="KW-1185">Reference proteome</keyword>
<dbReference type="InterPro" id="IPR000835">
    <property type="entry name" value="HTH_MarR-typ"/>
</dbReference>
<accession>A0ABP3TH53</accession>
<dbReference type="InterPro" id="IPR036390">
    <property type="entry name" value="WH_DNA-bd_sf"/>
</dbReference>
<evidence type="ECO:0000313" key="3">
    <source>
        <dbReference type="Proteomes" id="UP001499915"/>
    </source>
</evidence>
<comment type="caution">
    <text evidence="2">The sequence shown here is derived from an EMBL/GenBank/DDBJ whole genome shotgun (WGS) entry which is preliminary data.</text>
</comment>
<dbReference type="SUPFAM" id="SSF46785">
    <property type="entry name" value="Winged helix' DNA-binding domain"/>
    <property type="match status" value="1"/>
</dbReference>
<dbReference type="Pfam" id="PF13463">
    <property type="entry name" value="HTH_27"/>
    <property type="match status" value="1"/>
</dbReference>
<proteinExistence type="predicted"/>
<gene>
    <name evidence="2" type="ORF">GCM10009104_34910</name>
</gene>
<feature type="domain" description="HTH marR-type" evidence="1">
    <location>
        <begin position="57"/>
        <end position="124"/>
    </location>
</feature>
<sequence length="186" mass="21195">MNAKTLMSDTTLYRNWHLAATEHDVATTEFEWALLRFHEAFQRFCLQLGSTCGLGSLTYQELIILHVIRMQDRPKPVTIIARLLNRDDIPNIQYSLRKLVSQELITKIKEPQGKIYTYAMTEDGKSKVDKYATLRATLLTEQTASIDKIDEKLVVAARLISLLTGIYDEAGRISATYSLPEDIKES</sequence>
<dbReference type="InterPro" id="IPR036388">
    <property type="entry name" value="WH-like_DNA-bd_sf"/>
</dbReference>
<dbReference type="Proteomes" id="UP001499915">
    <property type="component" value="Unassembled WGS sequence"/>
</dbReference>
<protein>
    <recommendedName>
        <fullName evidence="1">HTH marR-type domain-containing protein</fullName>
    </recommendedName>
</protein>